<proteinExistence type="predicted"/>
<dbReference type="CDD" id="cd02440">
    <property type="entry name" value="AdoMet_MTases"/>
    <property type="match status" value="1"/>
</dbReference>
<dbReference type="GO" id="GO:0015995">
    <property type="term" value="P:chlorophyll biosynthetic process"/>
    <property type="evidence" value="ECO:0007669"/>
    <property type="project" value="InterPro"/>
</dbReference>
<feature type="domain" description="Magnesium-protoporphyrin IX methyltransferase C-terminal" evidence="1">
    <location>
        <begin position="220"/>
        <end position="316"/>
    </location>
</feature>
<organism evidence="2 3">
    <name type="scientific">Chloropicon roscoffensis</name>
    <dbReference type="NCBI Taxonomy" id="1461544"/>
    <lineage>
        <taxon>Eukaryota</taxon>
        <taxon>Viridiplantae</taxon>
        <taxon>Chlorophyta</taxon>
        <taxon>Chloropicophyceae</taxon>
        <taxon>Chloropicales</taxon>
        <taxon>Chloropicaceae</taxon>
        <taxon>Chloropicon</taxon>
    </lineage>
</organism>
<dbReference type="GO" id="GO:0046406">
    <property type="term" value="F:magnesium protoporphyrin IX methyltransferase activity"/>
    <property type="evidence" value="ECO:0007669"/>
    <property type="project" value="InterPro"/>
</dbReference>
<evidence type="ECO:0000313" key="3">
    <source>
        <dbReference type="Proteomes" id="UP001472866"/>
    </source>
</evidence>
<reference evidence="2 3" key="1">
    <citation type="submission" date="2024-03" db="EMBL/GenBank/DDBJ databases">
        <title>Complete genome sequence of the green alga Chloropicon roscoffensis RCC1871.</title>
        <authorList>
            <person name="Lemieux C."/>
            <person name="Pombert J.-F."/>
            <person name="Otis C."/>
            <person name="Turmel M."/>
        </authorList>
    </citation>
    <scope>NUCLEOTIDE SEQUENCE [LARGE SCALE GENOMIC DNA]</scope>
    <source>
        <strain evidence="2 3">RCC1871</strain>
    </source>
</reference>
<keyword evidence="2" id="KW-0808">Transferase</keyword>
<dbReference type="AlphaFoldDB" id="A0AAX4PHY9"/>
<dbReference type="SUPFAM" id="SSF53335">
    <property type="entry name" value="S-adenosyl-L-methionine-dependent methyltransferases"/>
    <property type="match status" value="1"/>
</dbReference>
<dbReference type="GO" id="GO:0032259">
    <property type="term" value="P:methylation"/>
    <property type="evidence" value="ECO:0007669"/>
    <property type="project" value="UniProtKB-KW"/>
</dbReference>
<dbReference type="Proteomes" id="UP001472866">
    <property type="component" value="Chromosome 12"/>
</dbReference>
<sequence length="317" mass="34291">MTLAMAPSSTSNSARAMHRSAACGTLGRASVPRAVRAASRLAPARAVSEDVVQMATGFGAVVGGGAVARFVQGATDPEVRRQQMADEAGGDELRSVGDYFSGEGFQRWRRIYDDEAEDVNKVQKDIREGHAKTIDIALEWFGQDLDGVTVCDAGCGTGSLTIPLALRGAQVSASDISAPMAEEAGRRYEAAAQGRQGCVQPNFEAKDLERLSGSYDTVACLDVMIHYPDSKMEGMVGHLASMAQNRMIISFAPKTPYYSFLKRVGELFPGKSKATRAYLHAEEDVERALVSEGFRVVKRDMTATNFYFSRILEAVRV</sequence>
<dbReference type="InterPro" id="IPR010251">
    <property type="entry name" value="Mg_prot_MeTrfase"/>
</dbReference>
<accession>A0AAX4PHY9</accession>
<evidence type="ECO:0000313" key="2">
    <source>
        <dbReference type="EMBL" id="WZN65359.1"/>
    </source>
</evidence>
<evidence type="ECO:0000259" key="1">
    <source>
        <dbReference type="Pfam" id="PF07109"/>
    </source>
</evidence>
<keyword evidence="2" id="KW-0489">Methyltransferase</keyword>
<dbReference type="InterPro" id="IPR010940">
    <property type="entry name" value="Mg_prot_MeTrfase_C"/>
</dbReference>
<dbReference type="PANTHER" id="PTHR43591">
    <property type="entry name" value="METHYLTRANSFERASE"/>
    <property type="match status" value="1"/>
</dbReference>
<dbReference type="PANTHER" id="PTHR43591:SF81">
    <property type="entry name" value="MAGNESIUM PROTOPORPHYRIN IX METHYLTRANSFERASE, CHLOROPLASTIC-RELATED"/>
    <property type="match status" value="1"/>
</dbReference>
<dbReference type="Pfam" id="PF07109">
    <property type="entry name" value="Mg-por_mtran_C"/>
    <property type="match status" value="1"/>
</dbReference>
<dbReference type="Gene3D" id="3.40.50.150">
    <property type="entry name" value="Vaccinia Virus protein VP39"/>
    <property type="match status" value="1"/>
</dbReference>
<name>A0AAX4PHY9_9CHLO</name>
<protein>
    <submittedName>
        <fullName evidence="2">Magnesium protoporphyrin IX methyltransferase</fullName>
    </submittedName>
</protein>
<dbReference type="NCBIfam" id="TIGR02021">
    <property type="entry name" value="BchM-ChlM"/>
    <property type="match status" value="1"/>
</dbReference>
<dbReference type="EMBL" id="CP151512">
    <property type="protein sequence ID" value="WZN65359.1"/>
    <property type="molecule type" value="Genomic_DNA"/>
</dbReference>
<gene>
    <name evidence="2" type="ORF">HKI87_12g69170</name>
</gene>
<dbReference type="PROSITE" id="PS51556">
    <property type="entry name" value="SAM_MT_MG_PIX"/>
    <property type="match status" value="1"/>
</dbReference>
<keyword evidence="3" id="KW-1185">Reference proteome</keyword>
<dbReference type="InterPro" id="IPR029063">
    <property type="entry name" value="SAM-dependent_MTases_sf"/>
</dbReference>